<keyword evidence="2" id="KW-1185">Reference proteome</keyword>
<dbReference type="Proteomes" id="UP000257109">
    <property type="component" value="Unassembled WGS sequence"/>
</dbReference>
<evidence type="ECO:0000313" key="2">
    <source>
        <dbReference type="Proteomes" id="UP000257109"/>
    </source>
</evidence>
<protein>
    <submittedName>
        <fullName evidence="1">Uncharacterized protein</fullName>
    </submittedName>
</protein>
<dbReference type="InterPro" id="IPR043502">
    <property type="entry name" value="DNA/RNA_pol_sf"/>
</dbReference>
<sequence>MPFGLCNASSTFQRCMTSIFSDFLQDCMSRKSIQGVNKMHTYKLVSNRAIEVDKSNIDIITSLPNPASVQEDSTEDLSRISARLPCHYQNCYKRMWTFNLTSPALKPSKI</sequence>
<name>A0A371IHU6_MUCPR</name>
<organism evidence="1 2">
    <name type="scientific">Mucuna pruriens</name>
    <name type="common">Velvet bean</name>
    <name type="synonym">Dolichos pruriens</name>
    <dbReference type="NCBI Taxonomy" id="157652"/>
    <lineage>
        <taxon>Eukaryota</taxon>
        <taxon>Viridiplantae</taxon>
        <taxon>Streptophyta</taxon>
        <taxon>Embryophyta</taxon>
        <taxon>Tracheophyta</taxon>
        <taxon>Spermatophyta</taxon>
        <taxon>Magnoliopsida</taxon>
        <taxon>eudicotyledons</taxon>
        <taxon>Gunneridae</taxon>
        <taxon>Pentapetalae</taxon>
        <taxon>rosids</taxon>
        <taxon>fabids</taxon>
        <taxon>Fabales</taxon>
        <taxon>Fabaceae</taxon>
        <taxon>Papilionoideae</taxon>
        <taxon>50 kb inversion clade</taxon>
        <taxon>NPAAA clade</taxon>
        <taxon>indigoferoid/millettioid clade</taxon>
        <taxon>Phaseoleae</taxon>
        <taxon>Mucuna</taxon>
    </lineage>
</organism>
<dbReference type="EMBL" id="QJKJ01000040">
    <property type="protein sequence ID" value="RDY14622.1"/>
    <property type="molecule type" value="Genomic_DNA"/>
</dbReference>
<proteinExistence type="predicted"/>
<gene>
    <name evidence="1" type="ORF">CR513_00295</name>
</gene>
<dbReference type="Gene3D" id="3.30.70.270">
    <property type="match status" value="1"/>
</dbReference>
<dbReference type="AlphaFoldDB" id="A0A371IHU6"/>
<accession>A0A371IHU6</accession>
<feature type="non-terminal residue" evidence="1">
    <location>
        <position position="1"/>
    </location>
</feature>
<comment type="caution">
    <text evidence="1">The sequence shown here is derived from an EMBL/GenBank/DDBJ whole genome shotgun (WGS) entry which is preliminary data.</text>
</comment>
<reference evidence="1" key="1">
    <citation type="submission" date="2018-05" db="EMBL/GenBank/DDBJ databases">
        <title>Draft genome of Mucuna pruriens seed.</title>
        <authorList>
            <person name="Nnadi N.E."/>
            <person name="Vos R."/>
            <person name="Hasami M.H."/>
            <person name="Devisetty U.K."/>
            <person name="Aguiy J.C."/>
        </authorList>
    </citation>
    <scope>NUCLEOTIDE SEQUENCE [LARGE SCALE GENOMIC DNA]</scope>
    <source>
        <strain evidence="1">JCA_2017</strain>
    </source>
</reference>
<evidence type="ECO:0000313" key="1">
    <source>
        <dbReference type="EMBL" id="RDY14622.1"/>
    </source>
</evidence>
<dbReference type="SUPFAM" id="SSF56672">
    <property type="entry name" value="DNA/RNA polymerases"/>
    <property type="match status" value="1"/>
</dbReference>
<dbReference type="InterPro" id="IPR043128">
    <property type="entry name" value="Rev_trsase/Diguanyl_cyclase"/>
</dbReference>